<organism evidence="2 3">
    <name type="scientific">Anguilla anguilla</name>
    <name type="common">European freshwater eel</name>
    <name type="synonym">Muraena anguilla</name>
    <dbReference type="NCBI Taxonomy" id="7936"/>
    <lineage>
        <taxon>Eukaryota</taxon>
        <taxon>Metazoa</taxon>
        <taxon>Chordata</taxon>
        <taxon>Craniata</taxon>
        <taxon>Vertebrata</taxon>
        <taxon>Euteleostomi</taxon>
        <taxon>Actinopterygii</taxon>
        <taxon>Neopterygii</taxon>
        <taxon>Teleostei</taxon>
        <taxon>Anguilliformes</taxon>
        <taxon>Anguillidae</taxon>
        <taxon>Anguilla</taxon>
    </lineage>
</organism>
<sequence>MRLPGLGCIWALRHCLHWAEVFWTGVSPLLQPASCSPLPSRSPAEAFRCVSAM</sequence>
<dbReference type="AlphaFoldDB" id="A0A9D3LHC8"/>
<evidence type="ECO:0000256" key="1">
    <source>
        <dbReference type="SAM" id="SignalP"/>
    </source>
</evidence>
<keyword evidence="3" id="KW-1185">Reference proteome</keyword>
<evidence type="ECO:0000313" key="2">
    <source>
        <dbReference type="EMBL" id="KAG5830660.1"/>
    </source>
</evidence>
<feature type="signal peptide" evidence="1">
    <location>
        <begin position="1"/>
        <end position="19"/>
    </location>
</feature>
<comment type="caution">
    <text evidence="2">The sequence shown here is derived from an EMBL/GenBank/DDBJ whole genome shotgun (WGS) entry which is preliminary data.</text>
</comment>
<feature type="chain" id="PRO_5038373579" evidence="1">
    <location>
        <begin position="20"/>
        <end position="53"/>
    </location>
</feature>
<dbReference type="EMBL" id="JAFIRN010000019">
    <property type="protein sequence ID" value="KAG5830660.1"/>
    <property type="molecule type" value="Genomic_DNA"/>
</dbReference>
<gene>
    <name evidence="2" type="ORF">ANANG_G00313010</name>
</gene>
<proteinExistence type="predicted"/>
<keyword evidence="1" id="KW-0732">Signal</keyword>
<reference evidence="2" key="1">
    <citation type="submission" date="2021-01" db="EMBL/GenBank/DDBJ databases">
        <title>A chromosome-scale assembly of European eel, Anguilla anguilla.</title>
        <authorList>
            <person name="Henkel C."/>
            <person name="Jong-Raadsen S.A."/>
            <person name="Dufour S."/>
            <person name="Weltzien F.-A."/>
            <person name="Palstra A.P."/>
            <person name="Pelster B."/>
            <person name="Spaink H.P."/>
            <person name="Van Den Thillart G.E."/>
            <person name="Jansen H."/>
            <person name="Zahm M."/>
            <person name="Klopp C."/>
            <person name="Cedric C."/>
            <person name="Louis A."/>
            <person name="Berthelot C."/>
            <person name="Parey E."/>
            <person name="Roest Crollius H."/>
            <person name="Montfort J."/>
            <person name="Robinson-Rechavi M."/>
            <person name="Bucao C."/>
            <person name="Bouchez O."/>
            <person name="Gislard M."/>
            <person name="Lluch J."/>
            <person name="Milhes M."/>
            <person name="Lampietro C."/>
            <person name="Lopez Roques C."/>
            <person name="Donnadieu C."/>
            <person name="Braasch I."/>
            <person name="Desvignes T."/>
            <person name="Postlethwait J."/>
            <person name="Bobe J."/>
            <person name="Guiguen Y."/>
            <person name="Dirks R."/>
        </authorList>
    </citation>
    <scope>NUCLEOTIDE SEQUENCE</scope>
    <source>
        <strain evidence="2">Tag_6206</strain>
        <tissue evidence="2">Liver</tissue>
    </source>
</reference>
<accession>A0A9D3LHC8</accession>
<protein>
    <submittedName>
        <fullName evidence="2">Uncharacterized protein</fullName>
    </submittedName>
</protein>
<name>A0A9D3LHC8_ANGAN</name>
<dbReference type="Proteomes" id="UP001044222">
    <property type="component" value="Chromosome 19"/>
</dbReference>
<evidence type="ECO:0000313" key="3">
    <source>
        <dbReference type="Proteomes" id="UP001044222"/>
    </source>
</evidence>